<accession>F9WNQ7</accession>
<evidence type="ECO:0000256" key="2">
    <source>
        <dbReference type="SAM" id="Phobius"/>
    </source>
</evidence>
<keyword evidence="4" id="KW-1185">Reference proteome</keyword>
<feature type="transmembrane region" description="Helical" evidence="2">
    <location>
        <begin position="20"/>
        <end position="40"/>
    </location>
</feature>
<feature type="compositionally biased region" description="Basic and acidic residues" evidence="1">
    <location>
        <begin position="511"/>
        <end position="540"/>
    </location>
</feature>
<feature type="compositionally biased region" description="Basic residues" evidence="1">
    <location>
        <begin position="541"/>
        <end position="552"/>
    </location>
</feature>
<protein>
    <submittedName>
        <fullName evidence="3">Uncharacterized protein</fullName>
    </submittedName>
</protein>
<keyword evidence="2" id="KW-1133">Transmembrane helix</keyword>
<organism evidence="3 4">
    <name type="scientific">Trypanosoma vivax (strain Y486)</name>
    <dbReference type="NCBI Taxonomy" id="1055687"/>
    <lineage>
        <taxon>Eukaryota</taxon>
        <taxon>Discoba</taxon>
        <taxon>Euglenozoa</taxon>
        <taxon>Kinetoplastea</taxon>
        <taxon>Metakinetoplastina</taxon>
        <taxon>Trypanosomatida</taxon>
        <taxon>Trypanosomatidae</taxon>
        <taxon>Trypanosoma</taxon>
        <taxon>Duttonella</taxon>
    </lineage>
</organism>
<dbReference type="AlphaFoldDB" id="F9WNQ7"/>
<keyword evidence="2" id="KW-0472">Membrane</keyword>
<dbReference type="VEuPathDB" id="TriTrypDB:TvY486_0018710"/>
<sequence>MHATPFWSFAPRLCVASVSIMPSISPAMCLCFAVIVLLALRRRLASRSTWAQNSAAFSASFVASAARSVHSLLSHVACTAFTVASAVSCCARSSIVLSTSVAVNLSAHAALPFSALDTPHAAFAFASVTAFSRLAPHRATHNASKSHNLPQKQAAVPSPIIVPRHSSRSVPDTKCWCCLALASPKRALPCASHGRAERFAPSSERPCARKGFVPACPFHPRARPFACALRPVRKSGVASVSDHELRCARVDWAGLAAQSCPLTPCRCPALVANRRGWRRARAAALTRASGWQTVPEPAGRRQDAARSTEARRLALALRSAVSSVSTKTGRRSCAVDASTRCPMAAGRESASAGRLSATKGQRARQTSYQRAVAQNAWNALHAAGPSCARSRAPRRTSPAQSERRRTGRSSRAPMAADEHRAQGAHNTSARRQRHGEARHTGRRTPADLRRRAAPNSLPSHRQKRREGGQCDACAPNSRQGREAKNLYDGPQATRGVNECRSRAAPRHQPSSRKDAEHRHAAGSECRTHSRREGHGCDAKRVRALRVARKRRP</sequence>
<feature type="region of interest" description="Disordered" evidence="1">
    <location>
        <begin position="342"/>
        <end position="369"/>
    </location>
</feature>
<keyword evidence="2" id="KW-0812">Transmembrane</keyword>
<feature type="compositionally biased region" description="Low complexity" evidence="1">
    <location>
        <begin position="383"/>
        <end position="400"/>
    </location>
</feature>
<proteinExistence type="predicted"/>
<reference evidence="3 4" key="1">
    <citation type="journal article" date="2012" name="Proc. Natl. Acad. Sci. U.S.A.">
        <title>Antigenic diversity is generated by distinct evolutionary mechanisms in African trypanosome species.</title>
        <authorList>
            <person name="Jackson A.P."/>
            <person name="Berry A."/>
            <person name="Aslett M."/>
            <person name="Allison H.C."/>
            <person name="Burton P."/>
            <person name="Vavrova-Anderson J."/>
            <person name="Brown R."/>
            <person name="Browne H."/>
            <person name="Corton N."/>
            <person name="Hauser H."/>
            <person name="Gamble J."/>
            <person name="Gilderthorp R."/>
            <person name="Marcello L."/>
            <person name="McQuillan J."/>
            <person name="Otto T.D."/>
            <person name="Quail M.A."/>
            <person name="Sanders M.J."/>
            <person name="van Tonder A."/>
            <person name="Ginger M.L."/>
            <person name="Field M.C."/>
            <person name="Barry J.D."/>
            <person name="Hertz-Fowler C."/>
            <person name="Berriman M."/>
        </authorList>
    </citation>
    <scope>NUCLEOTIDE SEQUENCE</scope>
    <source>
        <strain evidence="3 4">Y486</strain>
    </source>
</reference>
<evidence type="ECO:0000313" key="4">
    <source>
        <dbReference type="Proteomes" id="UP000009027"/>
    </source>
</evidence>
<gene>
    <name evidence="3" type="ORF">TvY486_0018710</name>
</gene>
<feature type="compositionally biased region" description="Basic and acidic residues" evidence="1">
    <location>
        <begin position="434"/>
        <end position="450"/>
    </location>
</feature>
<evidence type="ECO:0000313" key="3">
    <source>
        <dbReference type="EMBL" id="CCD19178.1"/>
    </source>
</evidence>
<dbReference type="Proteomes" id="UP000009027">
    <property type="component" value="Unassembled WGS sequence"/>
</dbReference>
<name>F9WNQ7_TRYVY</name>
<evidence type="ECO:0000256" key="1">
    <source>
        <dbReference type="SAM" id="MobiDB-lite"/>
    </source>
</evidence>
<dbReference type="EMBL" id="CAEX01002792">
    <property type="protein sequence ID" value="CCD19178.1"/>
    <property type="molecule type" value="Genomic_DNA"/>
</dbReference>
<feature type="region of interest" description="Disordered" evidence="1">
    <location>
        <begin position="383"/>
        <end position="552"/>
    </location>
</feature>